<reference evidence="1" key="1">
    <citation type="submission" date="2023-03" db="EMBL/GenBank/DDBJ databases">
        <title>Massive genome expansion in bonnet fungi (Mycena s.s.) driven by repeated elements and novel gene families across ecological guilds.</title>
        <authorList>
            <consortium name="Lawrence Berkeley National Laboratory"/>
            <person name="Harder C.B."/>
            <person name="Miyauchi S."/>
            <person name="Viragh M."/>
            <person name="Kuo A."/>
            <person name="Thoen E."/>
            <person name="Andreopoulos B."/>
            <person name="Lu D."/>
            <person name="Skrede I."/>
            <person name="Drula E."/>
            <person name="Henrissat B."/>
            <person name="Morin E."/>
            <person name="Kohler A."/>
            <person name="Barry K."/>
            <person name="LaButti K."/>
            <person name="Morin E."/>
            <person name="Salamov A."/>
            <person name="Lipzen A."/>
            <person name="Mereny Z."/>
            <person name="Hegedus B."/>
            <person name="Baldrian P."/>
            <person name="Stursova M."/>
            <person name="Weitz H."/>
            <person name="Taylor A."/>
            <person name="Grigoriev I.V."/>
            <person name="Nagy L.G."/>
            <person name="Martin F."/>
            <person name="Kauserud H."/>
        </authorList>
    </citation>
    <scope>NUCLEOTIDE SEQUENCE</scope>
    <source>
        <strain evidence="1">CBHHK182m</strain>
    </source>
</reference>
<proteinExistence type="predicted"/>
<dbReference type="AlphaFoldDB" id="A0AAD7JX52"/>
<sequence length="256" mass="29002">MFTVWCLTIHGARRANQCSLSQYCVRTTHRVLGSTPKRAMSGSGKMSFLDRPRLNELKEVLDLACHLSAPSPSESLSHGALTFSRGAQAPSASERKYRSDSSGFLFAEQVQGYQKFSLPRSTSYRSQVCTSAIVPNGCFHDVQGTREGDDVVEIDDGGLRRQRGRKLMINVPRRYSHRVNKDSKHSEAREMFADDEEKHQIPRCCIPEKTFRISLLKGFIPPKRYHFNRGMWDDLAGGPYWPIELLHHGSETGDRE</sequence>
<dbReference type="EMBL" id="JARKIB010000014">
    <property type="protein sequence ID" value="KAJ7772331.1"/>
    <property type="molecule type" value="Genomic_DNA"/>
</dbReference>
<dbReference type="Proteomes" id="UP001215598">
    <property type="component" value="Unassembled WGS sequence"/>
</dbReference>
<name>A0AAD7JX52_9AGAR</name>
<accession>A0AAD7JX52</accession>
<evidence type="ECO:0000313" key="2">
    <source>
        <dbReference type="Proteomes" id="UP001215598"/>
    </source>
</evidence>
<evidence type="ECO:0000313" key="1">
    <source>
        <dbReference type="EMBL" id="KAJ7772331.1"/>
    </source>
</evidence>
<comment type="caution">
    <text evidence="1">The sequence shown here is derived from an EMBL/GenBank/DDBJ whole genome shotgun (WGS) entry which is preliminary data.</text>
</comment>
<keyword evidence="2" id="KW-1185">Reference proteome</keyword>
<gene>
    <name evidence="1" type="ORF">B0H16DRAFT_1451411</name>
</gene>
<protein>
    <submittedName>
        <fullName evidence="1">Uncharacterized protein</fullName>
    </submittedName>
</protein>
<organism evidence="1 2">
    <name type="scientific">Mycena metata</name>
    <dbReference type="NCBI Taxonomy" id="1033252"/>
    <lineage>
        <taxon>Eukaryota</taxon>
        <taxon>Fungi</taxon>
        <taxon>Dikarya</taxon>
        <taxon>Basidiomycota</taxon>
        <taxon>Agaricomycotina</taxon>
        <taxon>Agaricomycetes</taxon>
        <taxon>Agaricomycetidae</taxon>
        <taxon>Agaricales</taxon>
        <taxon>Marasmiineae</taxon>
        <taxon>Mycenaceae</taxon>
        <taxon>Mycena</taxon>
    </lineage>
</organism>